<name>A0A8H4JQY1_9HYPO</name>
<feature type="compositionally biased region" description="Basic and acidic residues" evidence="2">
    <location>
        <begin position="391"/>
        <end position="405"/>
    </location>
</feature>
<evidence type="ECO:0000256" key="2">
    <source>
        <dbReference type="SAM" id="MobiDB-lite"/>
    </source>
</evidence>
<keyword evidence="4" id="KW-1185">Reference proteome</keyword>
<evidence type="ECO:0000313" key="4">
    <source>
        <dbReference type="Proteomes" id="UP000605986"/>
    </source>
</evidence>
<accession>A0A8H4JQY1</accession>
<organism evidence="3 4">
    <name type="scientific">Fusarium austroafricanum</name>
    <dbReference type="NCBI Taxonomy" id="2364996"/>
    <lineage>
        <taxon>Eukaryota</taxon>
        <taxon>Fungi</taxon>
        <taxon>Dikarya</taxon>
        <taxon>Ascomycota</taxon>
        <taxon>Pezizomycotina</taxon>
        <taxon>Sordariomycetes</taxon>
        <taxon>Hypocreomycetidae</taxon>
        <taxon>Hypocreales</taxon>
        <taxon>Nectriaceae</taxon>
        <taxon>Fusarium</taxon>
        <taxon>Fusarium concolor species complex</taxon>
    </lineage>
</organism>
<evidence type="ECO:0008006" key="5">
    <source>
        <dbReference type="Google" id="ProtNLM"/>
    </source>
</evidence>
<comment type="caution">
    <text evidence="3">The sequence shown here is derived from an EMBL/GenBank/DDBJ whole genome shotgun (WGS) entry which is preliminary data.</text>
</comment>
<feature type="region of interest" description="Disordered" evidence="2">
    <location>
        <begin position="1"/>
        <end position="56"/>
    </location>
</feature>
<gene>
    <name evidence="3" type="ORF">F53441_13498</name>
</gene>
<protein>
    <recommendedName>
        <fullName evidence="5">Ubiquitin-like protease family profile domain-containing protein</fullName>
    </recommendedName>
</protein>
<dbReference type="AlphaFoldDB" id="A0A8H4JQY1"/>
<dbReference type="OrthoDB" id="5057644at2759"/>
<proteinExistence type="predicted"/>
<dbReference type="SUPFAM" id="SSF54001">
    <property type="entry name" value="Cysteine proteinases"/>
    <property type="match status" value="1"/>
</dbReference>
<feature type="region of interest" description="Disordered" evidence="2">
    <location>
        <begin position="370"/>
        <end position="432"/>
    </location>
</feature>
<dbReference type="Proteomes" id="UP000605986">
    <property type="component" value="Unassembled WGS sequence"/>
</dbReference>
<evidence type="ECO:0000313" key="3">
    <source>
        <dbReference type="EMBL" id="KAF4435478.1"/>
    </source>
</evidence>
<feature type="coiled-coil region" evidence="1">
    <location>
        <begin position="494"/>
        <end position="549"/>
    </location>
</feature>
<keyword evidence="1" id="KW-0175">Coiled coil</keyword>
<reference evidence="3" key="1">
    <citation type="submission" date="2020-01" db="EMBL/GenBank/DDBJ databases">
        <title>Identification and distribution of gene clusters putatively required for synthesis of sphingolipid metabolism inhibitors in phylogenetically diverse species of the filamentous fungus Fusarium.</title>
        <authorList>
            <person name="Kim H.-S."/>
            <person name="Busman M."/>
            <person name="Brown D.W."/>
            <person name="Divon H."/>
            <person name="Uhlig S."/>
            <person name="Proctor R.H."/>
        </authorList>
    </citation>
    <scope>NUCLEOTIDE SEQUENCE</scope>
    <source>
        <strain evidence="3">NRRL 53441</strain>
    </source>
</reference>
<dbReference type="Gene3D" id="3.40.395.10">
    <property type="entry name" value="Adenoviral Proteinase, Chain A"/>
    <property type="match status" value="1"/>
</dbReference>
<sequence>MPPKIGTPSKRDRPSRSPSPSRHPKKQKNTASQAPTPTAQKEPVEGDPGWWPAKYAPAGGGNPSCVAGIRKLIKAFQDAERDPNEMWSEEGDGGLMIQAIRQDNVKRVHQRIFKWIDHENLVLKKEAQTEDQPPAPDHNSLEPTPESIHEDSTDDGQCPTMVVRLSAKLDASIASRELKPLSLTIEALKNNDMLNDDDIFCCVRLLFHPAGWFSLQLRYPFNGNNSKYSLGALKPRHLAFFVNTQSHWTLYHLDVTTKTLRHYNSSLLVSTPDTELVQWLHSHPGLELKVERFIRHRGAITQRGSTDSGIFALAVLYFIILNKQFPTRINFQGIRQAYIEAFEEMNHAAEDPPRAESAGLDAGAIPSLLPRDQADIPLDPQPQELADSQEDLDRSTTKKGGETIVKKPSQAVPPEPATDAPTSDVPKNSGTANVAPIVNAPIVNAPIVNAPRVNDQSNHEDPLDIAQTLEANFAVLMAQRKKLEACVQDENASIKRNDANMVKLQQDRQEVTDKRTSDVKATEDLNRKVADLQRQLEEAQRQLAAIEGEDTDYDSLIEKFDEQIRGEEETKAHSSEKIERMEATLAKTAFQSI</sequence>
<feature type="region of interest" description="Disordered" evidence="2">
    <location>
        <begin position="127"/>
        <end position="157"/>
    </location>
</feature>
<feature type="compositionally biased region" description="Polar residues" evidence="2">
    <location>
        <begin position="29"/>
        <end position="39"/>
    </location>
</feature>
<dbReference type="InterPro" id="IPR038765">
    <property type="entry name" value="Papain-like_cys_pep_sf"/>
</dbReference>
<dbReference type="EMBL" id="JAADJG010000850">
    <property type="protein sequence ID" value="KAF4435478.1"/>
    <property type="molecule type" value="Genomic_DNA"/>
</dbReference>
<evidence type="ECO:0000256" key="1">
    <source>
        <dbReference type="SAM" id="Coils"/>
    </source>
</evidence>